<accession>A0A1R4EJB5</accession>
<organism evidence="1 2">
    <name type="scientific">Psychrobacter pasteurii</name>
    <dbReference type="NCBI Taxonomy" id="1945520"/>
    <lineage>
        <taxon>Bacteria</taxon>
        <taxon>Pseudomonadati</taxon>
        <taxon>Pseudomonadota</taxon>
        <taxon>Gammaproteobacteria</taxon>
        <taxon>Moraxellales</taxon>
        <taxon>Moraxellaceae</taxon>
        <taxon>Psychrobacter</taxon>
    </lineage>
</organism>
<name>A0A1R4EJB5_9GAMM</name>
<dbReference type="STRING" id="1945520.A1019T_02496"/>
<protein>
    <submittedName>
        <fullName evidence="1">Leu/Ile/Val-binding protein</fullName>
    </submittedName>
</protein>
<dbReference type="Gene3D" id="3.40.50.2300">
    <property type="match status" value="2"/>
</dbReference>
<dbReference type="InterPro" id="IPR028082">
    <property type="entry name" value="Peripla_BP_I"/>
</dbReference>
<evidence type="ECO:0000313" key="2">
    <source>
        <dbReference type="Proteomes" id="UP000188169"/>
    </source>
</evidence>
<dbReference type="PANTHER" id="PTHR47151:SF2">
    <property type="entry name" value="AMINO ACID BINDING PROTEIN"/>
    <property type="match status" value="1"/>
</dbReference>
<dbReference type="PANTHER" id="PTHR47151">
    <property type="entry name" value="LEU/ILE/VAL-BINDING ABC TRANSPORTER SUBUNIT"/>
    <property type="match status" value="1"/>
</dbReference>
<dbReference type="RefSeq" id="WP_143514027.1">
    <property type="nucleotide sequence ID" value="NZ_FUGD01000219.1"/>
</dbReference>
<keyword evidence="2" id="KW-1185">Reference proteome</keyword>
<gene>
    <name evidence="1" type="primary">livJ</name>
    <name evidence="1" type="ORF">A1019T_02496</name>
</gene>
<dbReference type="SUPFAM" id="SSF53822">
    <property type="entry name" value="Periplasmic binding protein-like I"/>
    <property type="match status" value="1"/>
</dbReference>
<evidence type="ECO:0000313" key="1">
    <source>
        <dbReference type="EMBL" id="SJM38499.1"/>
    </source>
</evidence>
<dbReference type="EMBL" id="FUGD01000219">
    <property type="protein sequence ID" value="SJM38499.1"/>
    <property type="molecule type" value="Genomic_DNA"/>
</dbReference>
<sequence length="285" mass="32174">MSKLIKIAICGPMSGPRKAYGEMLIEESNVLKSNFVQLGYFDDMAQADQAIKIAKEIVSQQYDLVIGHFNSYCSMAVKEIYKTAKIGFISPLSTHPELRLETGGAIFSPSDKNQVRLVVDTALANSRIIYALNDSSEYGRRLTELLMAESKFVQVRQSTAEFAEEEKDQILIFLSGAHCNILNFHKELREIAPDSMIVCCDDCYIEEYQESIKAISNHNDYLVGQPNGHRGSLTTSFEYLKHLICHIGSDDILYDFVGKNIDHYQFLDDGRIESQGFELIPINTF</sequence>
<proteinExistence type="predicted"/>
<dbReference type="OrthoDB" id="9768386at2"/>
<reference evidence="2" key="1">
    <citation type="submission" date="2017-02" db="EMBL/GenBank/DDBJ databases">
        <authorList>
            <person name="Mornico D."/>
        </authorList>
    </citation>
    <scope>NUCLEOTIDE SEQUENCE [LARGE SCALE GENOMIC DNA]</scope>
</reference>
<dbReference type="AlphaFoldDB" id="A0A1R4EJB5"/>
<dbReference type="Proteomes" id="UP000188169">
    <property type="component" value="Unassembled WGS sequence"/>
</dbReference>